<dbReference type="InterPro" id="IPR035906">
    <property type="entry name" value="MetI-like_sf"/>
</dbReference>
<keyword evidence="6 8" id="KW-1133">Transmembrane helix</keyword>
<evidence type="ECO:0000313" key="10">
    <source>
        <dbReference type="EMBL" id="OGG54004.1"/>
    </source>
</evidence>
<comment type="caution">
    <text evidence="10">The sequence shown here is derived from an EMBL/GenBank/DDBJ whole genome shotgun (WGS) entry which is preliminary data.</text>
</comment>
<feature type="transmembrane region" description="Helical" evidence="8">
    <location>
        <begin position="44"/>
        <end position="68"/>
    </location>
</feature>
<dbReference type="PANTHER" id="PTHR43357">
    <property type="entry name" value="INNER MEMBRANE ABC TRANSPORTER PERMEASE PROTEIN YDCV"/>
    <property type="match status" value="1"/>
</dbReference>
<evidence type="ECO:0000256" key="7">
    <source>
        <dbReference type="ARBA" id="ARBA00023136"/>
    </source>
</evidence>
<evidence type="ECO:0000259" key="9">
    <source>
        <dbReference type="PROSITE" id="PS50928"/>
    </source>
</evidence>
<dbReference type="PANTHER" id="PTHR43357:SF4">
    <property type="entry name" value="INNER MEMBRANE ABC TRANSPORTER PERMEASE PROTEIN YDCV"/>
    <property type="match status" value="1"/>
</dbReference>
<dbReference type="EMBL" id="MFKF01000115">
    <property type="protein sequence ID" value="OGG54004.1"/>
    <property type="molecule type" value="Genomic_DNA"/>
</dbReference>
<dbReference type="GO" id="GO:0055085">
    <property type="term" value="P:transmembrane transport"/>
    <property type="evidence" value="ECO:0007669"/>
    <property type="project" value="InterPro"/>
</dbReference>
<keyword evidence="7 8" id="KW-0472">Membrane</keyword>
<dbReference type="GO" id="GO:0005886">
    <property type="term" value="C:plasma membrane"/>
    <property type="evidence" value="ECO:0007669"/>
    <property type="project" value="UniProtKB-SubCell"/>
</dbReference>
<reference evidence="10 11" key="1">
    <citation type="journal article" date="2016" name="Nat. Commun.">
        <title>Thousands of microbial genomes shed light on interconnected biogeochemical processes in an aquifer system.</title>
        <authorList>
            <person name="Anantharaman K."/>
            <person name="Brown C.T."/>
            <person name="Hug L.A."/>
            <person name="Sharon I."/>
            <person name="Castelle C.J."/>
            <person name="Probst A.J."/>
            <person name="Thomas B.C."/>
            <person name="Singh A."/>
            <person name="Wilkins M.J."/>
            <person name="Karaoz U."/>
            <person name="Brodie E.L."/>
            <person name="Williams K.H."/>
            <person name="Hubbard S.S."/>
            <person name="Banfield J.F."/>
        </authorList>
    </citation>
    <scope>NUCLEOTIDE SEQUENCE [LARGE SCALE GENOMIC DNA]</scope>
    <source>
        <strain evidence="11">RIFCSPLOWO2_12_FULL_64_10</strain>
    </source>
</reference>
<feature type="transmembrane region" description="Helical" evidence="8">
    <location>
        <begin position="80"/>
        <end position="100"/>
    </location>
</feature>
<comment type="subcellular location">
    <subcellularLocation>
        <location evidence="1">Cell inner membrane</location>
        <topology evidence="1">Multi-pass membrane protein</topology>
    </subcellularLocation>
    <subcellularLocation>
        <location evidence="8">Cell membrane</location>
        <topology evidence="8">Multi-pass membrane protein</topology>
    </subcellularLocation>
</comment>
<feature type="transmembrane region" description="Helical" evidence="8">
    <location>
        <begin position="6"/>
        <end position="23"/>
    </location>
</feature>
<evidence type="ECO:0000256" key="6">
    <source>
        <dbReference type="ARBA" id="ARBA00022989"/>
    </source>
</evidence>
<dbReference type="InterPro" id="IPR000515">
    <property type="entry name" value="MetI-like"/>
</dbReference>
<feature type="domain" description="ABC transmembrane type-1" evidence="9">
    <location>
        <begin position="337"/>
        <end position="531"/>
    </location>
</feature>
<keyword evidence="5 8" id="KW-0812">Transmembrane</keyword>
<keyword evidence="2 8" id="KW-0813">Transport</keyword>
<sequence>MVAFFIAFLIYPLWYAFTSAFVVKGEFSTVFFRLMITDPAKREAILNSLRLGVVTTLATTLLALPLAFLLVRNEFPGKGVLNGLMLVPMVLPPFVGAIGMKQMLARFGSINLLLLKLGLIDAPIDWFGGGGFAGVVILEGLHLYPIMYLNVAAALANVDPSLEEAARNVGASGFRLFRTITFPLMLPGYFAGAVIVFIWAFTDLGTPLVFAYRRVVAVDIFNAISDINENPMAYAEVVLVLVMTVFFFYLSKTFLGGRRYEMIARGHVVSAVRRASPRKTALIYAFALGLTALALLPHVSVLLTSLSGRWFMTVLPEEVTFKYYGGVFTHDLALSSVKMSLFLSVLSTVADVVLGVAIAYLLARTRIPGKGVIDALAMLPLALPGLVLAFGYLSGYSGTFLDARNYPVPLLVISYAVRRLPYMVRSAYAGLQQTSVALEEASQNVGAGPARTLLKITFPLILANLVAGGILCFAFAMLEVSDSLILALKSQYYPITKAIYELLGRIADGPYIASAMGMLGMILLGTSLFLAGKFLGRRMGELFRA</sequence>
<keyword evidence="4" id="KW-0997">Cell inner membrane</keyword>
<evidence type="ECO:0000256" key="5">
    <source>
        <dbReference type="ARBA" id="ARBA00022692"/>
    </source>
</evidence>
<dbReference type="Gene3D" id="1.10.3720.10">
    <property type="entry name" value="MetI-like"/>
    <property type="match status" value="2"/>
</dbReference>
<feature type="domain" description="ABC transmembrane type-1" evidence="9">
    <location>
        <begin position="45"/>
        <end position="251"/>
    </location>
</feature>
<organism evidence="10 11">
    <name type="scientific">Handelsmanbacteria sp. (strain RIFCSPLOWO2_12_FULL_64_10)</name>
    <dbReference type="NCBI Taxonomy" id="1817868"/>
    <lineage>
        <taxon>Bacteria</taxon>
        <taxon>Candidatus Handelsmaniibacteriota</taxon>
    </lineage>
</organism>
<feature type="transmembrane region" description="Helical" evidence="8">
    <location>
        <begin position="179"/>
        <end position="201"/>
    </location>
</feature>
<dbReference type="Proteomes" id="UP000178606">
    <property type="component" value="Unassembled WGS sequence"/>
</dbReference>
<evidence type="ECO:0000256" key="8">
    <source>
        <dbReference type="RuleBase" id="RU363032"/>
    </source>
</evidence>
<feature type="transmembrane region" description="Helical" evidence="8">
    <location>
        <begin position="341"/>
        <end position="363"/>
    </location>
</feature>
<evidence type="ECO:0000256" key="1">
    <source>
        <dbReference type="ARBA" id="ARBA00004429"/>
    </source>
</evidence>
<feature type="transmembrane region" description="Helical" evidence="8">
    <location>
        <begin position="458"/>
        <end position="478"/>
    </location>
</feature>
<name>A0A1F6CXV4_HANXR</name>
<evidence type="ECO:0000256" key="4">
    <source>
        <dbReference type="ARBA" id="ARBA00022519"/>
    </source>
</evidence>
<comment type="similarity">
    <text evidence="8">Belongs to the binding-protein-dependent transport system permease family.</text>
</comment>
<feature type="transmembrane region" description="Helical" evidence="8">
    <location>
        <begin position="375"/>
        <end position="394"/>
    </location>
</feature>
<evidence type="ECO:0000256" key="3">
    <source>
        <dbReference type="ARBA" id="ARBA00022475"/>
    </source>
</evidence>
<protein>
    <submittedName>
        <fullName evidence="10">ABC transporter permease</fullName>
    </submittedName>
</protein>
<dbReference type="SUPFAM" id="SSF161098">
    <property type="entry name" value="MetI-like"/>
    <property type="match status" value="2"/>
</dbReference>
<feature type="transmembrane region" description="Helical" evidence="8">
    <location>
        <begin position="511"/>
        <end position="535"/>
    </location>
</feature>
<proteinExistence type="inferred from homology"/>
<dbReference type="CDD" id="cd06261">
    <property type="entry name" value="TM_PBP2"/>
    <property type="match status" value="2"/>
</dbReference>
<dbReference type="Pfam" id="PF00528">
    <property type="entry name" value="BPD_transp_1"/>
    <property type="match status" value="2"/>
</dbReference>
<gene>
    <name evidence="10" type="ORF">A3F84_04865</name>
</gene>
<keyword evidence="3" id="KW-1003">Cell membrane</keyword>
<accession>A0A1F6CXV4</accession>
<evidence type="ECO:0000256" key="2">
    <source>
        <dbReference type="ARBA" id="ARBA00022448"/>
    </source>
</evidence>
<feature type="transmembrane region" description="Helical" evidence="8">
    <location>
        <begin position="232"/>
        <end position="250"/>
    </location>
</feature>
<evidence type="ECO:0000313" key="11">
    <source>
        <dbReference type="Proteomes" id="UP000178606"/>
    </source>
</evidence>
<dbReference type="PROSITE" id="PS50928">
    <property type="entry name" value="ABC_TM1"/>
    <property type="match status" value="2"/>
</dbReference>
<feature type="transmembrane region" description="Helical" evidence="8">
    <location>
        <begin position="281"/>
        <end position="303"/>
    </location>
</feature>
<dbReference type="AlphaFoldDB" id="A0A1F6CXV4"/>